<dbReference type="EMBL" id="OW152815">
    <property type="protein sequence ID" value="CAH2063452.1"/>
    <property type="molecule type" value="Genomic_DNA"/>
</dbReference>
<name>A0ABN8ITV9_9NEOP</name>
<evidence type="ECO:0000313" key="3">
    <source>
        <dbReference type="Proteomes" id="UP000837857"/>
    </source>
</evidence>
<accession>A0ABN8ITV9</accession>
<reference evidence="2" key="1">
    <citation type="submission" date="2022-03" db="EMBL/GenBank/DDBJ databases">
        <authorList>
            <person name="Martin H S."/>
        </authorList>
    </citation>
    <scope>NUCLEOTIDE SEQUENCE</scope>
</reference>
<evidence type="ECO:0000313" key="2">
    <source>
        <dbReference type="EMBL" id="CAH2063452.1"/>
    </source>
</evidence>
<evidence type="ECO:0000256" key="1">
    <source>
        <dbReference type="SAM" id="MobiDB-lite"/>
    </source>
</evidence>
<proteinExistence type="predicted"/>
<feature type="region of interest" description="Disordered" evidence="1">
    <location>
        <begin position="60"/>
        <end position="120"/>
    </location>
</feature>
<sequence length="120" mass="13463">MFRCGPFFRLASARGGAQPASRGPPMKAADTRRSPGAPITPPGQKSRGYLYEIGVAPRNAAGRGPRIVSPNEPESLLGTAERESRFNKTNYRRSAPYIFSHARRRPRARRTRRTHRHQPK</sequence>
<gene>
    <name evidence="2" type="ORF">IPOD504_LOCUS12528</name>
</gene>
<feature type="compositionally biased region" description="Basic residues" evidence="1">
    <location>
        <begin position="101"/>
        <end position="120"/>
    </location>
</feature>
<organism evidence="2 3">
    <name type="scientific">Iphiclides podalirius</name>
    <name type="common">scarce swallowtail</name>
    <dbReference type="NCBI Taxonomy" id="110791"/>
    <lineage>
        <taxon>Eukaryota</taxon>
        <taxon>Metazoa</taxon>
        <taxon>Ecdysozoa</taxon>
        <taxon>Arthropoda</taxon>
        <taxon>Hexapoda</taxon>
        <taxon>Insecta</taxon>
        <taxon>Pterygota</taxon>
        <taxon>Neoptera</taxon>
        <taxon>Endopterygota</taxon>
        <taxon>Lepidoptera</taxon>
        <taxon>Glossata</taxon>
        <taxon>Ditrysia</taxon>
        <taxon>Papilionoidea</taxon>
        <taxon>Papilionidae</taxon>
        <taxon>Papilioninae</taxon>
        <taxon>Iphiclides</taxon>
    </lineage>
</organism>
<dbReference type="Proteomes" id="UP000837857">
    <property type="component" value="Chromosome 3"/>
</dbReference>
<feature type="non-terminal residue" evidence="2">
    <location>
        <position position="120"/>
    </location>
</feature>
<keyword evidence="3" id="KW-1185">Reference proteome</keyword>
<feature type="region of interest" description="Disordered" evidence="1">
    <location>
        <begin position="12"/>
        <end position="48"/>
    </location>
</feature>
<protein>
    <submittedName>
        <fullName evidence="2">Uncharacterized protein</fullName>
    </submittedName>
</protein>